<reference evidence="1 3" key="2">
    <citation type="journal article" date="2018" name="Plant J.">
        <title>The Physcomitrella patens chromosome-scale assembly reveals moss genome structure and evolution.</title>
        <authorList>
            <person name="Lang D."/>
            <person name="Ullrich K.K."/>
            <person name="Murat F."/>
            <person name="Fuchs J."/>
            <person name="Jenkins J."/>
            <person name="Haas F.B."/>
            <person name="Piednoel M."/>
            <person name="Gundlach H."/>
            <person name="Van Bel M."/>
            <person name="Meyberg R."/>
            <person name="Vives C."/>
            <person name="Morata J."/>
            <person name="Symeonidi A."/>
            <person name="Hiss M."/>
            <person name="Muchero W."/>
            <person name="Kamisugi Y."/>
            <person name="Saleh O."/>
            <person name="Blanc G."/>
            <person name="Decker E.L."/>
            <person name="van Gessel N."/>
            <person name="Grimwood J."/>
            <person name="Hayes R.D."/>
            <person name="Graham S.W."/>
            <person name="Gunter L.E."/>
            <person name="McDaniel S.F."/>
            <person name="Hoernstein S.N.W."/>
            <person name="Larsson A."/>
            <person name="Li F.W."/>
            <person name="Perroud P.F."/>
            <person name="Phillips J."/>
            <person name="Ranjan P."/>
            <person name="Rokshar D.S."/>
            <person name="Rothfels C.J."/>
            <person name="Schneider L."/>
            <person name="Shu S."/>
            <person name="Stevenson D.W."/>
            <person name="Thummler F."/>
            <person name="Tillich M."/>
            <person name="Villarreal Aguilar J.C."/>
            <person name="Widiez T."/>
            <person name="Wong G.K."/>
            <person name="Wymore A."/>
            <person name="Zhang Y."/>
            <person name="Zimmer A.D."/>
            <person name="Quatrano R.S."/>
            <person name="Mayer K.F.X."/>
            <person name="Goodstein D."/>
            <person name="Casacuberta J.M."/>
            <person name="Vandepoele K."/>
            <person name="Reski R."/>
            <person name="Cuming A.C."/>
            <person name="Tuskan G.A."/>
            <person name="Maumus F."/>
            <person name="Salse J."/>
            <person name="Schmutz J."/>
            <person name="Rensing S.A."/>
        </authorList>
    </citation>
    <scope>NUCLEOTIDE SEQUENCE [LARGE SCALE GENOMIC DNA]</scope>
    <source>
        <strain evidence="2 3">cv. Gransden 2004</strain>
    </source>
</reference>
<evidence type="ECO:0000313" key="2">
    <source>
        <dbReference type="EnsemblPlants" id="Pp3c2_25920V3.1"/>
    </source>
</evidence>
<proteinExistence type="predicted"/>
<dbReference type="Proteomes" id="UP000006727">
    <property type="component" value="Chromosome 2"/>
</dbReference>
<dbReference type="InParanoid" id="A0A2K1L306"/>
<keyword evidence="3" id="KW-1185">Reference proteome</keyword>
<dbReference type="EnsemblPlants" id="Pp3c2_25920V3.1">
    <property type="protein sequence ID" value="Pp3c2_25920V3.1"/>
    <property type="gene ID" value="Pp3c2_25920"/>
</dbReference>
<dbReference type="Gramene" id="Pp3c2_25920V3.1">
    <property type="protein sequence ID" value="Pp3c2_25920V3.1"/>
    <property type="gene ID" value="Pp3c2_25920"/>
</dbReference>
<dbReference type="AlphaFoldDB" id="A0A2K1L306"/>
<organism evidence="1">
    <name type="scientific">Physcomitrium patens</name>
    <name type="common">Spreading-leaved earth moss</name>
    <name type="synonym">Physcomitrella patens</name>
    <dbReference type="NCBI Taxonomy" id="3218"/>
    <lineage>
        <taxon>Eukaryota</taxon>
        <taxon>Viridiplantae</taxon>
        <taxon>Streptophyta</taxon>
        <taxon>Embryophyta</taxon>
        <taxon>Bryophyta</taxon>
        <taxon>Bryophytina</taxon>
        <taxon>Bryopsida</taxon>
        <taxon>Funariidae</taxon>
        <taxon>Funariales</taxon>
        <taxon>Funariaceae</taxon>
        <taxon>Physcomitrium</taxon>
    </lineage>
</organism>
<gene>
    <name evidence="1" type="ORF">PHYPA_003203</name>
</gene>
<dbReference type="EMBL" id="ABEU02000002">
    <property type="protein sequence ID" value="PNR60410.1"/>
    <property type="molecule type" value="Genomic_DNA"/>
</dbReference>
<sequence length="52" mass="5999">MLYCYIADVAGLRRRNIEQRTQLWCSTRLSIFLARGALNDGTIEQKEDVPRG</sequence>
<protein>
    <submittedName>
        <fullName evidence="1 2">Uncharacterized protein</fullName>
    </submittedName>
</protein>
<accession>A0A2K1L306</accession>
<reference evidence="1 3" key="1">
    <citation type="journal article" date="2008" name="Science">
        <title>The Physcomitrella genome reveals evolutionary insights into the conquest of land by plants.</title>
        <authorList>
            <person name="Rensing S."/>
            <person name="Lang D."/>
            <person name="Zimmer A."/>
            <person name="Terry A."/>
            <person name="Salamov A."/>
            <person name="Shapiro H."/>
            <person name="Nishiyama T."/>
            <person name="Perroud P.-F."/>
            <person name="Lindquist E."/>
            <person name="Kamisugi Y."/>
            <person name="Tanahashi T."/>
            <person name="Sakakibara K."/>
            <person name="Fujita T."/>
            <person name="Oishi K."/>
            <person name="Shin-I T."/>
            <person name="Kuroki Y."/>
            <person name="Toyoda A."/>
            <person name="Suzuki Y."/>
            <person name="Hashimoto A."/>
            <person name="Yamaguchi K."/>
            <person name="Sugano A."/>
            <person name="Kohara Y."/>
            <person name="Fujiyama A."/>
            <person name="Anterola A."/>
            <person name="Aoki S."/>
            <person name="Ashton N."/>
            <person name="Barbazuk W.B."/>
            <person name="Barker E."/>
            <person name="Bennetzen J."/>
            <person name="Bezanilla M."/>
            <person name="Blankenship R."/>
            <person name="Cho S.H."/>
            <person name="Dutcher S."/>
            <person name="Estelle M."/>
            <person name="Fawcett J.A."/>
            <person name="Gundlach H."/>
            <person name="Hanada K."/>
            <person name="Heyl A."/>
            <person name="Hicks K.A."/>
            <person name="Hugh J."/>
            <person name="Lohr M."/>
            <person name="Mayer K."/>
            <person name="Melkozernov A."/>
            <person name="Murata T."/>
            <person name="Nelson D."/>
            <person name="Pils B."/>
            <person name="Prigge M."/>
            <person name="Reiss B."/>
            <person name="Renner T."/>
            <person name="Rombauts S."/>
            <person name="Rushton P."/>
            <person name="Sanderfoot A."/>
            <person name="Schween G."/>
            <person name="Shiu S.-H."/>
            <person name="Stueber K."/>
            <person name="Theodoulou F.L."/>
            <person name="Tu H."/>
            <person name="Van de Peer Y."/>
            <person name="Verrier P.J."/>
            <person name="Waters E."/>
            <person name="Wood A."/>
            <person name="Yang L."/>
            <person name="Cove D."/>
            <person name="Cuming A."/>
            <person name="Hasebe M."/>
            <person name="Lucas S."/>
            <person name="Mishler D.B."/>
            <person name="Reski R."/>
            <person name="Grigoriev I."/>
            <person name="Quatrano R.S."/>
            <person name="Boore J.L."/>
        </authorList>
    </citation>
    <scope>NUCLEOTIDE SEQUENCE [LARGE SCALE GENOMIC DNA]</scope>
    <source>
        <strain evidence="2 3">cv. Gransden 2004</strain>
    </source>
</reference>
<reference evidence="2" key="3">
    <citation type="submission" date="2020-12" db="UniProtKB">
        <authorList>
            <consortium name="EnsemblPlants"/>
        </authorList>
    </citation>
    <scope>IDENTIFICATION</scope>
</reference>
<evidence type="ECO:0000313" key="1">
    <source>
        <dbReference type="EMBL" id="PNR60410.1"/>
    </source>
</evidence>
<evidence type="ECO:0000313" key="3">
    <source>
        <dbReference type="Proteomes" id="UP000006727"/>
    </source>
</evidence>
<name>A0A2K1L306_PHYPA</name>